<protein>
    <submittedName>
        <fullName evidence="2">Uncharacterized protein</fullName>
    </submittedName>
</protein>
<feature type="compositionally biased region" description="Basic residues" evidence="1">
    <location>
        <begin position="1"/>
        <end position="15"/>
    </location>
</feature>
<gene>
    <name evidence="2" type="ORF">C7S16_5823</name>
</gene>
<evidence type="ECO:0000256" key="1">
    <source>
        <dbReference type="SAM" id="MobiDB-lite"/>
    </source>
</evidence>
<dbReference type="Proteomes" id="UP001272137">
    <property type="component" value="Unassembled WGS sequence"/>
</dbReference>
<sequence length="38" mass="4615">MRCRRERRSRAARRRNFGETHRLAPIRALPGRIPRHHA</sequence>
<evidence type="ECO:0000313" key="2">
    <source>
        <dbReference type="EMBL" id="MDW9251011.1"/>
    </source>
</evidence>
<dbReference type="AlphaFoldDB" id="A0AAW9CN63"/>
<dbReference type="EMBL" id="QXCT01000001">
    <property type="protein sequence ID" value="MDW9251011.1"/>
    <property type="molecule type" value="Genomic_DNA"/>
</dbReference>
<name>A0AAW9CN63_BURTH</name>
<proteinExistence type="predicted"/>
<accession>A0AAW9CN63</accession>
<evidence type="ECO:0000313" key="3">
    <source>
        <dbReference type="Proteomes" id="UP001272137"/>
    </source>
</evidence>
<feature type="region of interest" description="Disordered" evidence="1">
    <location>
        <begin position="1"/>
        <end position="38"/>
    </location>
</feature>
<organism evidence="2 3">
    <name type="scientific">Burkholderia thailandensis</name>
    <dbReference type="NCBI Taxonomy" id="57975"/>
    <lineage>
        <taxon>Bacteria</taxon>
        <taxon>Pseudomonadati</taxon>
        <taxon>Pseudomonadota</taxon>
        <taxon>Betaproteobacteria</taxon>
        <taxon>Burkholderiales</taxon>
        <taxon>Burkholderiaceae</taxon>
        <taxon>Burkholderia</taxon>
        <taxon>pseudomallei group</taxon>
    </lineage>
</organism>
<comment type="caution">
    <text evidence="2">The sequence shown here is derived from an EMBL/GenBank/DDBJ whole genome shotgun (WGS) entry which is preliminary data.</text>
</comment>
<reference evidence="2" key="1">
    <citation type="submission" date="2018-08" db="EMBL/GenBank/DDBJ databases">
        <title>Identification of Burkholderia cepacia strains that express a Burkholderia pseudomallei-like capsular polysaccharide.</title>
        <authorList>
            <person name="Burtnick M.N."/>
            <person name="Vongsouvath M."/>
            <person name="Newton P."/>
            <person name="Wuthiekanun V."/>
            <person name="Limmathurotsakul D."/>
            <person name="Brett P.J."/>
            <person name="Chantratita N."/>
            <person name="Dance D.A."/>
        </authorList>
    </citation>
    <scope>NUCLEOTIDE SEQUENCE</scope>
    <source>
        <strain evidence="2">SBXCC001</strain>
    </source>
</reference>